<sequence length="226" mass="25214">MKRLREMDEKVRGVDIVAALTTMHENKDDKDSKKAMKAFLELDPTEDISESKEVANETTLSPLYSSSMEIELPKGVGTVMWYICQLHRRFSARVSDCEDNSSEFDSGANSSNHTDSGGDSGLRSTNASSMNSISLQMQHNCKTLLEKILTKQKALQKIQNQKKLFQGQNKKLIDDDALCEEDEEKGVSSTCSVGIHYSCIVCRSAESQDEMSLIGLATVEKIKQYK</sequence>
<reference evidence="2 3" key="1">
    <citation type="journal article" date="2013" name="Curr. Biol.">
        <title>The Genome of the Foraminiferan Reticulomyxa filosa.</title>
        <authorList>
            <person name="Glockner G."/>
            <person name="Hulsmann N."/>
            <person name="Schleicher M."/>
            <person name="Noegel A.A."/>
            <person name="Eichinger L."/>
            <person name="Gallinger C."/>
            <person name="Pawlowski J."/>
            <person name="Sierra R."/>
            <person name="Euteneuer U."/>
            <person name="Pillet L."/>
            <person name="Moustafa A."/>
            <person name="Platzer M."/>
            <person name="Groth M."/>
            <person name="Szafranski K."/>
            <person name="Schliwa M."/>
        </authorList>
    </citation>
    <scope>NUCLEOTIDE SEQUENCE [LARGE SCALE GENOMIC DNA]</scope>
</reference>
<gene>
    <name evidence="2" type="ORF">RFI_24465</name>
</gene>
<keyword evidence="3" id="KW-1185">Reference proteome</keyword>
<accession>X6MH08</accession>
<feature type="compositionally biased region" description="Polar residues" evidence="1">
    <location>
        <begin position="103"/>
        <end position="127"/>
    </location>
</feature>
<evidence type="ECO:0000313" key="3">
    <source>
        <dbReference type="Proteomes" id="UP000023152"/>
    </source>
</evidence>
<organism evidence="2 3">
    <name type="scientific">Reticulomyxa filosa</name>
    <dbReference type="NCBI Taxonomy" id="46433"/>
    <lineage>
        <taxon>Eukaryota</taxon>
        <taxon>Sar</taxon>
        <taxon>Rhizaria</taxon>
        <taxon>Retaria</taxon>
        <taxon>Foraminifera</taxon>
        <taxon>Monothalamids</taxon>
        <taxon>Reticulomyxidae</taxon>
        <taxon>Reticulomyxa</taxon>
    </lineage>
</organism>
<evidence type="ECO:0000313" key="2">
    <source>
        <dbReference type="EMBL" id="ETO12911.1"/>
    </source>
</evidence>
<feature type="region of interest" description="Disordered" evidence="1">
    <location>
        <begin position="101"/>
        <end position="127"/>
    </location>
</feature>
<dbReference type="EMBL" id="ASPP01020978">
    <property type="protein sequence ID" value="ETO12911.1"/>
    <property type="molecule type" value="Genomic_DNA"/>
</dbReference>
<dbReference type="AlphaFoldDB" id="X6MH08"/>
<name>X6MH08_RETFI</name>
<protein>
    <submittedName>
        <fullName evidence="2">Uncharacterized protein</fullName>
    </submittedName>
</protein>
<dbReference type="Proteomes" id="UP000023152">
    <property type="component" value="Unassembled WGS sequence"/>
</dbReference>
<proteinExistence type="predicted"/>
<comment type="caution">
    <text evidence="2">The sequence shown here is derived from an EMBL/GenBank/DDBJ whole genome shotgun (WGS) entry which is preliminary data.</text>
</comment>
<evidence type="ECO:0000256" key="1">
    <source>
        <dbReference type="SAM" id="MobiDB-lite"/>
    </source>
</evidence>